<gene>
    <name evidence="2" type="ORF">SOCE26_047690</name>
</gene>
<evidence type="ECO:0000256" key="1">
    <source>
        <dbReference type="SAM" id="MobiDB-lite"/>
    </source>
</evidence>
<proteinExistence type="predicted"/>
<dbReference type="AlphaFoldDB" id="A0A2L0EVJ5"/>
<organism evidence="2 3">
    <name type="scientific">Sorangium cellulosum</name>
    <name type="common">Polyangium cellulosum</name>
    <dbReference type="NCBI Taxonomy" id="56"/>
    <lineage>
        <taxon>Bacteria</taxon>
        <taxon>Pseudomonadati</taxon>
        <taxon>Myxococcota</taxon>
        <taxon>Polyangia</taxon>
        <taxon>Polyangiales</taxon>
        <taxon>Polyangiaceae</taxon>
        <taxon>Sorangium</taxon>
    </lineage>
</organism>
<reference evidence="2 3" key="1">
    <citation type="submission" date="2015-09" db="EMBL/GenBank/DDBJ databases">
        <title>Sorangium comparison.</title>
        <authorList>
            <person name="Zaburannyi N."/>
            <person name="Bunk B."/>
            <person name="Overmann J."/>
            <person name="Mueller R."/>
        </authorList>
    </citation>
    <scope>NUCLEOTIDE SEQUENCE [LARGE SCALE GENOMIC DNA]</scope>
    <source>
        <strain evidence="2 3">So ce26</strain>
    </source>
</reference>
<dbReference type="InterPro" id="IPR036812">
    <property type="entry name" value="NAD(P)_OxRdtase_dom_sf"/>
</dbReference>
<name>A0A2L0EVJ5_SORCE</name>
<dbReference type="OrthoDB" id="570334at2"/>
<evidence type="ECO:0008006" key="4">
    <source>
        <dbReference type="Google" id="ProtNLM"/>
    </source>
</evidence>
<dbReference type="Proteomes" id="UP000238348">
    <property type="component" value="Chromosome"/>
</dbReference>
<feature type="region of interest" description="Disordered" evidence="1">
    <location>
        <begin position="296"/>
        <end position="326"/>
    </location>
</feature>
<dbReference type="EMBL" id="CP012673">
    <property type="protein sequence ID" value="AUX43321.1"/>
    <property type="molecule type" value="Genomic_DNA"/>
</dbReference>
<dbReference type="RefSeq" id="WP_104982013.1">
    <property type="nucleotide sequence ID" value="NZ_CP012673.1"/>
</dbReference>
<dbReference type="SUPFAM" id="SSF51430">
    <property type="entry name" value="NAD(P)-linked oxidoreductase"/>
    <property type="match status" value="1"/>
</dbReference>
<protein>
    <recommendedName>
        <fullName evidence="4">NADP-dependent oxidoreductase domain-containing protein</fullName>
    </recommendedName>
</protein>
<dbReference type="PANTHER" id="PTHR43312">
    <property type="entry name" value="D-THREO-ALDOSE 1-DEHYDROGENASE"/>
    <property type="match status" value="1"/>
</dbReference>
<evidence type="ECO:0000313" key="3">
    <source>
        <dbReference type="Proteomes" id="UP000238348"/>
    </source>
</evidence>
<evidence type="ECO:0000313" key="2">
    <source>
        <dbReference type="EMBL" id="AUX43321.1"/>
    </source>
</evidence>
<accession>A0A2L0EVJ5</accession>
<sequence length="326" mass="35567">MTNRSGFQKATLGRTGLRVSRLGLASNGVCRRDVEWAVDQGINYLYWGSLRRPDFGAAVRHLARSRRAELVVVVQTYTRVAALVRPSVEVALRRLGLDHADVLLLGWWNEPPDARILEAARRVCEAGKARHLMISCHQRATFQRYIADPTYGAIMVRYNAAHPGAETEVFPHLGPGAARSGAGVSALLRPGVVTYTATRWGALLDPRLIPPGERAPRGSDCYRFALTHPAVDIALCGAKTTDELREALAALERGPMSADELAWMKRVGAGVRSASASRSGNPLIYLLDRWTRVADPGGRTAPEPHATLSDEDRRSMNGVPVNGVHD</sequence>
<dbReference type="Gene3D" id="3.20.20.100">
    <property type="entry name" value="NADP-dependent oxidoreductase domain"/>
    <property type="match status" value="1"/>
</dbReference>
<dbReference type="InterPro" id="IPR053135">
    <property type="entry name" value="AKR2_Oxidoreductase"/>
</dbReference>
<dbReference type="PANTHER" id="PTHR43312:SF1">
    <property type="entry name" value="NADP-DEPENDENT OXIDOREDUCTASE DOMAIN-CONTAINING PROTEIN"/>
    <property type="match status" value="1"/>
</dbReference>